<evidence type="ECO:0000256" key="7">
    <source>
        <dbReference type="ARBA" id="ARBA00032755"/>
    </source>
</evidence>
<organism evidence="9 10">
    <name type="scientific">Lasius platythorax</name>
    <dbReference type="NCBI Taxonomy" id="488582"/>
    <lineage>
        <taxon>Eukaryota</taxon>
        <taxon>Metazoa</taxon>
        <taxon>Ecdysozoa</taxon>
        <taxon>Arthropoda</taxon>
        <taxon>Hexapoda</taxon>
        <taxon>Insecta</taxon>
        <taxon>Pterygota</taxon>
        <taxon>Neoptera</taxon>
        <taxon>Endopterygota</taxon>
        <taxon>Hymenoptera</taxon>
        <taxon>Apocrita</taxon>
        <taxon>Aculeata</taxon>
        <taxon>Formicoidea</taxon>
        <taxon>Formicidae</taxon>
        <taxon>Formicinae</taxon>
        <taxon>Lasius</taxon>
        <taxon>Lasius</taxon>
    </lineage>
</organism>
<dbReference type="Proteomes" id="UP001497644">
    <property type="component" value="Chromosome 12"/>
</dbReference>
<dbReference type="AlphaFoldDB" id="A0AAV2NBH0"/>
<dbReference type="GO" id="GO:0004139">
    <property type="term" value="F:deoxyribose-phosphate aldolase activity"/>
    <property type="evidence" value="ECO:0007669"/>
    <property type="project" value="UniProtKB-EC"/>
</dbReference>
<comment type="catalytic activity">
    <reaction evidence="8">
        <text>2-deoxy-D-ribose 5-phosphate = D-glyceraldehyde 3-phosphate + acetaldehyde</text>
        <dbReference type="Rhea" id="RHEA:12821"/>
        <dbReference type="ChEBI" id="CHEBI:15343"/>
        <dbReference type="ChEBI" id="CHEBI:59776"/>
        <dbReference type="ChEBI" id="CHEBI:62877"/>
        <dbReference type="EC" id="4.1.2.4"/>
    </reaction>
</comment>
<comment type="similarity">
    <text evidence="2">Belongs to the DeoC/FbaB aldolase family. DeoC type 2 subfamily.</text>
</comment>
<evidence type="ECO:0000256" key="6">
    <source>
        <dbReference type="ARBA" id="ARBA00031814"/>
    </source>
</evidence>
<name>A0AAV2NBH0_9HYME</name>
<proteinExistence type="inferred from homology"/>
<gene>
    <name evidence="9" type="ORF">LPLAT_LOCUS3303</name>
</gene>
<keyword evidence="4" id="KW-0456">Lyase</keyword>
<dbReference type="InterPro" id="IPR002915">
    <property type="entry name" value="DeoC/FbaB/LacD_aldolase"/>
</dbReference>
<evidence type="ECO:0000313" key="10">
    <source>
        <dbReference type="Proteomes" id="UP001497644"/>
    </source>
</evidence>
<reference evidence="9" key="1">
    <citation type="submission" date="2024-04" db="EMBL/GenBank/DDBJ databases">
        <authorList>
            <consortium name="Molecular Ecology Group"/>
        </authorList>
    </citation>
    <scope>NUCLEOTIDE SEQUENCE</scope>
</reference>
<dbReference type="SMART" id="SM01133">
    <property type="entry name" value="DeoC"/>
    <property type="match status" value="1"/>
</dbReference>
<protein>
    <recommendedName>
        <fullName evidence="3">deoxyribose-phosphate aldolase</fullName>
        <ecNumber evidence="3">4.1.2.4</ecNumber>
    </recommendedName>
    <alternativeName>
        <fullName evidence="7">2-deoxy-D-ribose 5-phosphate aldolase</fullName>
    </alternativeName>
    <alternativeName>
        <fullName evidence="6">Phosphodeoxyriboaldolase</fullName>
    </alternativeName>
</protein>
<dbReference type="Pfam" id="PF01791">
    <property type="entry name" value="DeoC"/>
    <property type="match status" value="1"/>
</dbReference>
<dbReference type="GO" id="GO:0009264">
    <property type="term" value="P:deoxyribonucleotide catabolic process"/>
    <property type="evidence" value="ECO:0007669"/>
    <property type="project" value="InterPro"/>
</dbReference>
<evidence type="ECO:0000256" key="4">
    <source>
        <dbReference type="ARBA" id="ARBA00023239"/>
    </source>
</evidence>
<dbReference type="GO" id="GO:0005737">
    <property type="term" value="C:cytoplasm"/>
    <property type="evidence" value="ECO:0007669"/>
    <property type="project" value="InterPro"/>
</dbReference>
<dbReference type="SUPFAM" id="SSF51569">
    <property type="entry name" value="Aldolase"/>
    <property type="match status" value="1"/>
</dbReference>
<dbReference type="GO" id="GO:0016052">
    <property type="term" value="P:carbohydrate catabolic process"/>
    <property type="evidence" value="ECO:0007669"/>
    <property type="project" value="TreeGrafter"/>
</dbReference>
<dbReference type="EMBL" id="OZ034835">
    <property type="protein sequence ID" value="CAL1677258.1"/>
    <property type="molecule type" value="Genomic_DNA"/>
</dbReference>
<dbReference type="EC" id="4.1.2.4" evidence="3"/>
<evidence type="ECO:0000256" key="2">
    <source>
        <dbReference type="ARBA" id="ARBA00009473"/>
    </source>
</evidence>
<dbReference type="CDD" id="cd00959">
    <property type="entry name" value="DeoC"/>
    <property type="match status" value="1"/>
</dbReference>
<sequence>MDNPPILLEVADSVKPWLKSLDVNINEPAVNKSVRQIRYLASTLVGDNKTAWLLKVISFIDLTALSGIDTSSNMEALCKKATTIVEQLPFEWNKQLHPAGICIYPSRVKDVVASLKKLKKSGVIKVASVAGGFPSGQYPLETRLSEVRCAIEYGAQEVDVVIDRSLVLNHEWVELYNELVAIRKVCNEKGKVCLKVILSTGELCNLKNIYKTSMIAMFAGANFIKTSTGKEEVNATLPVGIVMCRAIKEYERLTSTKVGFKPAGGIKTVLDALEWMVLIKEELGQDWLTSCRFRIGASSLLDNIINDINSTYDVNMTLKSKELEDFKNESDVEKSEKKVKLKKES</sequence>
<dbReference type="PANTHER" id="PTHR10889">
    <property type="entry name" value="DEOXYRIBOSE-PHOSPHATE ALDOLASE"/>
    <property type="match status" value="1"/>
</dbReference>
<dbReference type="InterPro" id="IPR011343">
    <property type="entry name" value="DeoC"/>
</dbReference>
<dbReference type="Gene3D" id="3.20.20.70">
    <property type="entry name" value="Aldolase class I"/>
    <property type="match status" value="1"/>
</dbReference>
<evidence type="ECO:0000256" key="3">
    <source>
        <dbReference type="ARBA" id="ARBA00012515"/>
    </source>
</evidence>
<evidence type="ECO:0000256" key="8">
    <source>
        <dbReference type="ARBA" id="ARBA00048791"/>
    </source>
</evidence>
<keyword evidence="10" id="KW-1185">Reference proteome</keyword>
<comment type="pathway">
    <text evidence="1">Carbohydrate degradation; 2-deoxy-D-ribose 1-phosphate degradation; D-glyceraldehyde 3-phosphate and acetaldehyde from 2-deoxy-alpha-D-ribose 1-phosphate: step 2/2.</text>
</comment>
<evidence type="ECO:0000313" key="9">
    <source>
        <dbReference type="EMBL" id="CAL1677258.1"/>
    </source>
</evidence>
<keyword evidence="5" id="KW-0704">Schiff base</keyword>
<evidence type="ECO:0000256" key="5">
    <source>
        <dbReference type="ARBA" id="ARBA00023270"/>
    </source>
</evidence>
<dbReference type="InterPro" id="IPR013785">
    <property type="entry name" value="Aldolase_TIM"/>
</dbReference>
<evidence type="ECO:0000256" key="1">
    <source>
        <dbReference type="ARBA" id="ARBA00004816"/>
    </source>
</evidence>
<dbReference type="NCBIfam" id="TIGR00126">
    <property type="entry name" value="deoC"/>
    <property type="match status" value="1"/>
</dbReference>
<accession>A0AAV2NBH0</accession>
<dbReference type="PANTHER" id="PTHR10889:SF3">
    <property type="entry name" value="DEOXYRIBOSE-PHOSPHATE ALDOLASE"/>
    <property type="match status" value="1"/>
</dbReference>